<dbReference type="GO" id="GO:0006355">
    <property type="term" value="P:regulation of DNA-templated transcription"/>
    <property type="evidence" value="ECO:0007669"/>
    <property type="project" value="InterPro"/>
</dbReference>
<feature type="DNA-binding region" description="OmpR/PhoB-type" evidence="2">
    <location>
        <begin position="1"/>
        <end position="98"/>
    </location>
</feature>
<reference evidence="4 5" key="1">
    <citation type="submission" date="2020-05" db="EMBL/GenBank/DDBJ databases">
        <title>Gimesia benthica sp. nov., a novel planctomycete isolated from a deep-sea water sample of the Northwest Indian Ocean.</title>
        <authorList>
            <person name="Wang J."/>
            <person name="Ruan C."/>
            <person name="Song L."/>
            <person name="Zhu Y."/>
            <person name="Li A."/>
            <person name="Zheng X."/>
            <person name="Wang L."/>
            <person name="Lu Z."/>
            <person name="Huang Y."/>
            <person name="Du W."/>
            <person name="Zhou Y."/>
            <person name="Huang L."/>
            <person name="Dai X."/>
        </authorList>
    </citation>
    <scope>NUCLEOTIDE SEQUENCE [LARGE SCALE GENOMIC DNA]</scope>
    <source>
        <strain evidence="4 5">YYQ-30</strain>
    </source>
</reference>
<evidence type="ECO:0000259" key="3">
    <source>
        <dbReference type="PROSITE" id="PS51755"/>
    </source>
</evidence>
<dbReference type="EMBL" id="JABFBC010000001">
    <property type="protein sequence ID" value="NNU80062.1"/>
    <property type="molecule type" value="Genomic_DNA"/>
</dbReference>
<dbReference type="GO" id="GO:0000160">
    <property type="term" value="P:phosphorelay signal transduction system"/>
    <property type="evidence" value="ECO:0007669"/>
    <property type="project" value="InterPro"/>
</dbReference>
<keyword evidence="1 2" id="KW-0238">DNA-binding</keyword>
<feature type="domain" description="OmpR/PhoB-type" evidence="3">
    <location>
        <begin position="1"/>
        <end position="98"/>
    </location>
</feature>
<evidence type="ECO:0000256" key="1">
    <source>
        <dbReference type="ARBA" id="ARBA00023125"/>
    </source>
</evidence>
<dbReference type="CDD" id="cd00383">
    <property type="entry name" value="trans_reg_C"/>
    <property type="match status" value="1"/>
</dbReference>
<sequence length="516" mass="56511">MTWAFGDFRLDPKRFQLSRGVEPVRLEPQVLSMLIHLVRNRDRLVTKDEIVAAVWQGHDVSDASISSRIRSVRQAVGDDGARQSVIRTVHGRGFRFVAEANIVPSGHAASEGVAHPSPDHPGGRPSIAVLPFQPLGIAPELAIMGDAIPHEIIEALSRLRWLAVIARGSSFRLRQVATDLDLVSTALTARYVLSGIIESPGRSVAVTLELADTSSREIIWADRLVAPVDDIADLRARIVAHVVTALDTHVPLNEARLARFDDPADLDAWAHYHIGLGHLYRFTATDTALAHACFERAVKADQQFARAHAGLSFTSFLDAFLRLTPDPAVATRNARCHAERALELDALDPFANFTMGRSFWLTDEPEVAADWLTRATTLNPNYAQGFYAAAFTEMLTGNASATFEGLDTSLRLSPLDPLLYGVHGVRAQMLIQQEDDQGAARWADRAATTVGAHYLIAMIALAANGLAGRHVQAARWRQKVRQLKPDATAADYFAAFPTRDGASRTRIAAELRRQGF</sequence>
<dbReference type="AlphaFoldDB" id="A0A849L1B4"/>
<dbReference type="GO" id="GO:0003677">
    <property type="term" value="F:DNA binding"/>
    <property type="evidence" value="ECO:0007669"/>
    <property type="project" value="UniProtKB-UniRule"/>
</dbReference>
<comment type="caution">
    <text evidence="4">The sequence shown here is derived from an EMBL/GenBank/DDBJ whole genome shotgun (WGS) entry which is preliminary data.</text>
</comment>
<dbReference type="PROSITE" id="PS51755">
    <property type="entry name" value="OMPR_PHOB"/>
    <property type="match status" value="1"/>
</dbReference>
<name>A0A849L1B4_9RHOB</name>
<dbReference type="Gene3D" id="1.25.40.10">
    <property type="entry name" value="Tetratricopeptide repeat domain"/>
    <property type="match status" value="1"/>
</dbReference>
<gene>
    <name evidence="4" type="ORF">HMH01_06390</name>
</gene>
<organism evidence="4 5">
    <name type="scientific">Halovulum dunhuangense</name>
    <dbReference type="NCBI Taxonomy" id="1505036"/>
    <lineage>
        <taxon>Bacteria</taxon>
        <taxon>Pseudomonadati</taxon>
        <taxon>Pseudomonadota</taxon>
        <taxon>Alphaproteobacteria</taxon>
        <taxon>Rhodobacterales</taxon>
        <taxon>Paracoccaceae</taxon>
        <taxon>Halovulum</taxon>
    </lineage>
</organism>
<evidence type="ECO:0000313" key="4">
    <source>
        <dbReference type="EMBL" id="NNU80062.1"/>
    </source>
</evidence>
<evidence type="ECO:0000256" key="2">
    <source>
        <dbReference type="PROSITE-ProRule" id="PRU01091"/>
    </source>
</evidence>
<dbReference type="RefSeq" id="WP_171323509.1">
    <property type="nucleotide sequence ID" value="NZ_JABFBC010000001.1"/>
</dbReference>
<dbReference type="InterPro" id="IPR001867">
    <property type="entry name" value="OmpR/PhoB-type_DNA-bd"/>
</dbReference>
<dbReference type="InterPro" id="IPR036388">
    <property type="entry name" value="WH-like_DNA-bd_sf"/>
</dbReference>
<protein>
    <submittedName>
        <fullName evidence="4">Transcriptional regulator</fullName>
    </submittedName>
</protein>
<dbReference type="InterPro" id="IPR016032">
    <property type="entry name" value="Sig_transdc_resp-reg_C-effctor"/>
</dbReference>
<dbReference type="SUPFAM" id="SSF46894">
    <property type="entry name" value="C-terminal effector domain of the bipartite response regulators"/>
    <property type="match status" value="1"/>
</dbReference>
<dbReference type="Proteomes" id="UP000572377">
    <property type="component" value="Unassembled WGS sequence"/>
</dbReference>
<keyword evidence="5" id="KW-1185">Reference proteome</keyword>
<evidence type="ECO:0000313" key="5">
    <source>
        <dbReference type="Proteomes" id="UP000572377"/>
    </source>
</evidence>
<dbReference type="Gene3D" id="1.10.10.10">
    <property type="entry name" value="Winged helix-like DNA-binding domain superfamily/Winged helix DNA-binding domain"/>
    <property type="match status" value="1"/>
</dbReference>
<proteinExistence type="predicted"/>
<dbReference type="Pfam" id="PF00486">
    <property type="entry name" value="Trans_reg_C"/>
    <property type="match status" value="1"/>
</dbReference>
<dbReference type="SUPFAM" id="SSF81901">
    <property type="entry name" value="HCP-like"/>
    <property type="match status" value="1"/>
</dbReference>
<dbReference type="InterPro" id="IPR011990">
    <property type="entry name" value="TPR-like_helical_dom_sf"/>
</dbReference>
<dbReference type="SMART" id="SM00862">
    <property type="entry name" value="Trans_reg_C"/>
    <property type="match status" value="1"/>
</dbReference>
<accession>A0A849L1B4</accession>